<comment type="caution">
    <text evidence="7">Lacks conserved residue(s) required for the propagation of feature annotation.</text>
</comment>
<feature type="active site" description="For glutaminase activity" evidence="7">
    <location>
        <position position="126"/>
    </location>
</feature>
<gene>
    <name evidence="7" type="primary">nadE</name>
    <name evidence="11" type="ORF">GCM10023213_06480</name>
</gene>
<dbReference type="RefSeq" id="WP_345734938.1">
    <property type="nucleotide sequence ID" value="NZ_BAABIA010000001.1"/>
</dbReference>
<reference evidence="12" key="1">
    <citation type="journal article" date="2019" name="Int. J. Syst. Evol. Microbiol.">
        <title>The Global Catalogue of Microorganisms (GCM) 10K type strain sequencing project: providing services to taxonomists for standard genome sequencing and annotation.</title>
        <authorList>
            <consortium name="The Broad Institute Genomics Platform"/>
            <consortium name="The Broad Institute Genome Sequencing Center for Infectious Disease"/>
            <person name="Wu L."/>
            <person name="Ma J."/>
        </authorList>
    </citation>
    <scope>NUCLEOTIDE SEQUENCE [LARGE SCALE GENOMIC DNA]</scope>
    <source>
        <strain evidence="12">JCM 18053</strain>
    </source>
</reference>
<dbReference type="InterPro" id="IPR014445">
    <property type="entry name" value="Gln-dep_NAD_synthase"/>
</dbReference>
<feature type="domain" description="CN hydrolase" evidence="10">
    <location>
        <begin position="17"/>
        <end position="280"/>
    </location>
</feature>
<evidence type="ECO:0000256" key="8">
    <source>
        <dbReference type="PIRNR" id="PIRNR006630"/>
    </source>
</evidence>
<feature type="binding site" evidence="7">
    <location>
        <position position="482"/>
    </location>
    <ligand>
        <name>deamido-NAD(+)</name>
        <dbReference type="ChEBI" id="CHEBI:58437"/>
        <note>ligand shared between two neighboring subunits</note>
    </ligand>
</feature>
<evidence type="ECO:0000256" key="7">
    <source>
        <dbReference type="HAMAP-Rule" id="MF_02090"/>
    </source>
</evidence>
<dbReference type="InterPro" id="IPR003010">
    <property type="entry name" value="C-N_Hydrolase"/>
</dbReference>
<comment type="catalytic activity">
    <reaction evidence="7 8">
        <text>deamido-NAD(+) + L-glutamine + ATP + H2O = L-glutamate + AMP + diphosphate + NAD(+) + H(+)</text>
        <dbReference type="Rhea" id="RHEA:24384"/>
        <dbReference type="ChEBI" id="CHEBI:15377"/>
        <dbReference type="ChEBI" id="CHEBI:15378"/>
        <dbReference type="ChEBI" id="CHEBI:29985"/>
        <dbReference type="ChEBI" id="CHEBI:30616"/>
        <dbReference type="ChEBI" id="CHEBI:33019"/>
        <dbReference type="ChEBI" id="CHEBI:57540"/>
        <dbReference type="ChEBI" id="CHEBI:58359"/>
        <dbReference type="ChEBI" id="CHEBI:58437"/>
        <dbReference type="ChEBI" id="CHEBI:456215"/>
        <dbReference type="EC" id="6.3.5.1"/>
    </reaction>
</comment>
<keyword evidence="5 7" id="KW-0067">ATP-binding</keyword>
<dbReference type="CDD" id="cd07570">
    <property type="entry name" value="GAT_Gln-NAD-synth"/>
    <property type="match status" value="1"/>
</dbReference>
<comment type="similarity">
    <text evidence="2 7 8">In the C-terminal section; belongs to the NAD synthetase family.</text>
</comment>
<organism evidence="11 12">
    <name type="scientific">Prosthecobacter algae</name>
    <dbReference type="NCBI Taxonomy" id="1144682"/>
    <lineage>
        <taxon>Bacteria</taxon>
        <taxon>Pseudomonadati</taxon>
        <taxon>Verrucomicrobiota</taxon>
        <taxon>Verrucomicrobiia</taxon>
        <taxon>Verrucomicrobiales</taxon>
        <taxon>Verrucomicrobiaceae</taxon>
        <taxon>Prosthecobacter</taxon>
    </lineage>
</organism>
<feature type="binding site" evidence="7">
    <location>
        <position position="477"/>
    </location>
    <ligand>
        <name>ATP</name>
        <dbReference type="ChEBI" id="CHEBI:30616"/>
    </ligand>
</feature>
<feature type="binding site" evidence="7">
    <location>
        <begin position="487"/>
        <end position="490"/>
    </location>
    <ligand>
        <name>deamido-NAD(+)</name>
        <dbReference type="ChEBI" id="CHEBI:58437"/>
        <note>ligand shared between two neighboring subunits</note>
    </ligand>
</feature>
<dbReference type="HAMAP" id="MF_02090">
    <property type="entry name" value="NadE_glutamine_dep"/>
    <property type="match status" value="1"/>
</dbReference>
<dbReference type="PANTHER" id="PTHR23090:SF9">
    <property type="entry name" value="GLUTAMINE-DEPENDENT NAD(+) SYNTHETASE"/>
    <property type="match status" value="1"/>
</dbReference>
<evidence type="ECO:0000256" key="6">
    <source>
        <dbReference type="ARBA" id="ARBA00023027"/>
    </source>
</evidence>
<comment type="function">
    <text evidence="7">Catalyzes the ATP-dependent amidation of deamido-NAD to form NAD. Uses L-glutamine as a nitrogen source.</text>
</comment>
<feature type="active site" description="Proton acceptor; for glutaminase activity" evidence="7">
    <location>
        <position position="57"/>
    </location>
</feature>
<feature type="binding site" evidence="7">
    <location>
        <position position="615"/>
    </location>
    <ligand>
        <name>deamido-NAD(+)</name>
        <dbReference type="ChEBI" id="CHEBI:58437"/>
        <note>ligand shared between two neighboring subunits</note>
    </ligand>
</feature>
<dbReference type="CDD" id="cd00553">
    <property type="entry name" value="NAD_synthase"/>
    <property type="match status" value="1"/>
</dbReference>
<dbReference type="InterPro" id="IPR041856">
    <property type="entry name" value="NAD+_synth_C"/>
</dbReference>
<feature type="binding site" evidence="7">
    <location>
        <begin position="367"/>
        <end position="374"/>
    </location>
    <ligand>
        <name>ATP</name>
        <dbReference type="ChEBI" id="CHEBI:30616"/>
    </ligand>
</feature>
<dbReference type="Gene3D" id="3.60.110.10">
    <property type="entry name" value="Carbon-nitrogen hydrolase"/>
    <property type="match status" value="1"/>
</dbReference>
<dbReference type="Proteomes" id="UP001499852">
    <property type="component" value="Unassembled WGS sequence"/>
</dbReference>
<dbReference type="NCBIfam" id="NF002730">
    <property type="entry name" value="PRK02628.1"/>
    <property type="match status" value="1"/>
</dbReference>
<evidence type="ECO:0000313" key="12">
    <source>
        <dbReference type="Proteomes" id="UP001499852"/>
    </source>
</evidence>
<dbReference type="SUPFAM" id="SSF52402">
    <property type="entry name" value="Adenine nucleotide alpha hydrolases-like"/>
    <property type="match status" value="1"/>
</dbReference>
<dbReference type="InterPro" id="IPR014729">
    <property type="entry name" value="Rossmann-like_a/b/a_fold"/>
</dbReference>
<evidence type="ECO:0000256" key="2">
    <source>
        <dbReference type="ARBA" id="ARBA00007145"/>
    </source>
</evidence>
<feature type="binding site" evidence="7">
    <location>
        <position position="207"/>
    </location>
    <ligand>
        <name>L-glutamine</name>
        <dbReference type="ChEBI" id="CHEBI:58359"/>
    </ligand>
</feature>
<evidence type="ECO:0000313" key="11">
    <source>
        <dbReference type="EMBL" id="GAA5134540.1"/>
    </source>
</evidence>
<proteinExistence type="inferred from homology"/>
<dbReference type="Gene3D" id="3.40.50.620">
    <property type="entry name" value="HUPs"/>
    <property type="match status" value="1"/>
</dbReference>
<accession>A0ABP9NUM8</accession>
<dbReference type="Pfam" id="PF00795">
    <property type="entry name" value="CN_hydrolase"/>
    <property type="match status" value="1"/>
</dbReference>
<keyword evidence="12" id="KW-1185">Reference proteome</keyword>
<feature type="active site" description="Nucleophile; for glutaminase activity" evidence="7">
    <location>
        <position position="180"/>
    </location>
</feature>
<feature type="binding site" evidence="7">
    <location>
        <position position="213"/>
    </location>
    <ligand>
        <name>L-glutamine</name>
        <dbReference type="ChEBI" id="CHEBI:58359"/>
    </ligand>
</feature>
<comment type="caution">
    <text evidence="11">The sequence shown here is derived from an EMBL/GenBank/DDBJ whole genome shotgun (WGS) entry which is preliminary data.</text>
</comment>
<evidence type="ECO:0000256" key="3">
    <source>
        <dbReference type="ARBA" id="ARBA00022598"/>
    </source>
</evidence>
<evidence type="ECO:0000256" key="1">
    <source>
        <dbReference type="ARBA" id="ARBA00005188"/>
    </source>
</evidence>
<comment type="similarity">
    <text evidence="9">Belongs to the NAD synthetase family.</text>
</comment>
<name>A0ABP9NUM8_9BACT</name>
<evidence type="ECO:0000256" key="5">
    <source>
        <dbReference type="ARBA" id="ARBA00022840"/>
    </source>
</evidence>
<keyword evidence="6 7" id="KW-0520">NAD</keyword>
<dbReference type="NCBIfam" id="TIGR00552">
    <property type="entry name" value="nadE"/>
    <property type="match status" value="1"/>
</dbReference>
<evidence type="ECO:0000256" key="4">
    <source>
        <dbReference type="ARBA" id="ARBA00022741"/>
    </source>
</evidence>
<dbReference type="PROSITE" id="PS50263">
    <property type="entry name" value="CN_HYDROLASE"/>
    <property type="match status" value="1"/>
</dbReference>
<dbReference type="InterPro" id="IPR022310">
    <property type="entry name" value="NAD/GMP_synthase"/>
</dbReference>
<keyword evidence="4 7" id="KW-0547">Nucleotide-binding</keyword>
<dbReference type="SUPFAM" id="SSF56317">
    <property type="entry name" value="Carbon-nitrogen hydrolase"/>
    <property type="match status" value="1"/>
</dbReference>
<feature type="binding site" evidence="7">
    <location>
        <position position="453"/>
    </location>
    <ligand>
        <name>deamido-NAD(+)</name>
        <dbReference type="ChEBI" id="CHEBI:58437"/>
        <note>ligand shared between two neighboring subunits</note>
    </ligand>
</feature>
<dbReference type="Gene3D" id="1.10.10.1140">
    <property type="entry name" value="Glutamine-dependent NAD+ synthetase, C-terminal domain"/>
    <property type="match status" value="1"/>
</dbReference>
<dbReference type="PANTHER" id="PTHR23090">
    <property type="entry name" value="NH 3 /GLUTAMINE-DEPENDENT NAD + SYNTHETASE"/>
    <property type="match status" value="1"/>
</dbReference>
<dbReference type="InterPro" id="IPR003694">
    <property type="entry name" value="NAD_synthase"/>
</dbReference>
<keyword evidence="3 7" id="KW-0436">Ligase</keyword>
<sequence>MPDPNPSLCPREQHGFVRVATVSPELKLGDVAANVATLRTEMQRLASEGCRLIVFPELCLTGYSCADLFYQRSLQQQALAGVKQLAEANAGLGCCIVVGLPLIVQGRLYNVAAVIADGEVLGFVPKTFLPNSGEFYERRWFSPATTLTDTHTEADGIPIGTDLLFEATDLPGFVLGVEICEDLWTVIPPSSHAALAGATLLANPSASNEVLGKFTYRRQLISQQSARCQAAYIYASAGAGESSTDTVYSGHGLIAENGSLLGETERFAFETRAALADVDLQRLEHERVRNTAFRDAAATQSYSRITFCLGETQPGVSPALLRPLSAHPFVPPAGSDRQAVCEEIFAIQATALARRLRQTRSKTAVLGLSGGLDSTLALLVMIESLKRAGLPREAALTITMPGFGTTARTKGNAEKLAEALHIPLRTIGIGAAVEQHFKDIGHPAGLHDVTYENAQARERTQVLMDVANQTGGIVVGTGDLSESALGWCTFNGDHMSMYHVNAGVPKTLVKYLIEWCASELYATEAGAILHDIIDTPISPELLPLAADGSMKQKTEDTVGPYELHDFFLFHFIRHGCDEAKIRFLAAQAFADQYPAEVVDKWLATFLRRFVQSQFKRSSMPDGPKVGSVALSPRGDWRMPSDYSGSLF</sequence>
<dbReference type="InterPro" id="IPR036526">
    <property type="entry name" value="C-N_Hydrolase_sf"/>
</dbReference>
<comment type="pathway">
    <text evidence="1 7 8">Cofactor biosynthesis; NAD(+) biosynthesis; NAD(+) from deamido-NAD(+) (L-Gln route): step 1/1.</text>
</comment>
<dbReference type="Pfam" id="PF02540">
    <property type="entry name" value="NAD_synthase"/>
    <property type="match status" value="1"/>
</dbReference>
<evidence type="ECO:0000259" key="10">
    <source>
        <dbReference type="PROSITE" id="PS50263"/>
    </source>
</evidence>
<evidence type="ECO:0000256" key="9">
    <source>
        <dbReference type="RuleBase" id="RU003811"/>
    </source>
</evidence>
<dbReference type="PIRSF" id="PIRSF006630">
    <property type="entry name" value="NADS_GAT"/>
    <property type="match status" value="1"/>
</dbReference>
<protein>
    <recommendedName>
        <fullName evidence="7 8">Glutamine-dependent NAD(+) synthetase</fullName>
        <ecNumber evidence="7 8">6.3.5.1</ecNumber>
    </recommendedName>
    <alternativeName>
        <fullName evidence="7 8">NAD(+) synthase [glutamine-hydrolyzing]</fullName>
    </alternativeName>
</protein>
<dbReference type="EMBL" id="BAABIA010000001">
    <property type="protein sequence ID" value="GAA5134540.1"/>
    <property type="molecule type" value="Genomic_DNA"/>
</dbReference>
<dbReference type="EC" id="6.3.5.1" evidence="7 8"/>